<keyword evidence="5" id="KW-1185">Reference proteome</keyword>
<feature type="signal peptide" evidence="3">
    <location>
        <begin position="1"/>
        <end position="21"/>
    </location>
</feature>
<evidence type="ECO:0000256" key="1">
    <source>
        <dbReference type="SAM" id="MobiDB-lite"/>
    </source>
</evidence>
<feature type="compositionally biased region" description="Basic and acidic residues" evidence="1">
    <location>
        <begin position="426"/>
        <end position="438"/>
    </location>
</feature>
<dbReference type="EMBL" id="NRSZ01001028">
    <property type="protein sequence ID" value="PNY23867.1"/>
    <property type="molecule type" value="Genomic_DNA"/>
</dbReference>
<dbReference type="OrthoDB" id="5239590at2759"/>
<feature type="region of interest" description="Disordered" evidence="1">
    <location>
        <begin position="386"/>
        <end position="438"/>
    </location>
</feature>
<accession>A0A2K3Q8K2</accession>
<dbReference type="AlphaFoldDB" id="A0A2K3Q8K2"/>
<sequence>MRRLSRDLVLVVGLPLSAVQAVLVAPGSPCSTNCGNVLDSTSPDDVVCPQTGYSAAVGQLFQGCVQCEMQSAYHANNDSDVQSMLYNLRYAVSYCLFGVPDNENVVNTPCITSKACGPFRGGIEYQNLSSKYRSYEYCDQWPVADGVDFKGCTDCLQAAGNFYLANFVTALEAGCKQKPAPGILVGLAGNVFSSNQVTIAAPTPTASVNPGWFDQGPLNLGAKVGIAVGGFVLVLVMLGFGIVWNGKRRRKAFLRKMEATCAQEGRPSPNAQTRGDMAETPASKQAFRGWDDTPLSQQPLRGWDDSPMTAGHEKPFPTYFSPYSSQYNSPVSAHEGQDMQSPQGAVGRTQNMALALGGHVSSGNRTPSSPDGGKGKLREEAYEMHEVDSAGGGSSKAHGRMPPAETPMLGHPGYGRADNSPPRKYALSEHDARRGNAF</sequence>
<gene>
    <name evidence="4" type="ORF">TCAP_06189</name>
</gene>
<evidence type="ECO:0000313" key="4">
    <source>
        <dbReference type="EMBL" id="PNY23867.1"/>
    </source>
</evidence>
<proteinExistence type="predicted"/>
<feature type="compositionally biased region" description="Polar residues" evidence="1">
    <location>
        <begin position="321"/>
        <end position="331"/>
    </location>
</feature>
<evidence type="ECO:0008006" key="6">
    <source>
        <dbReference type="Google" id="ProtNLM"/>
    </source>
</evidence>
<protein>
    <recommendedName>
        <fullName evidence="6">Lpxtg-domain-containing protein</fullName>
    </recommendedName>
</protein>
<keyword evidence="2" id="KW-0472">Membrane</keyword>
<feature type="transmembrane region" description="Helical" evidence="2">
    <location>
        <begin position="224"/>
        <end position="246"/>
    </location>
</feature>
<keyword evidence="2" id="KW-1133">Transmembrane helix</keyword>
<reference evidence="4 5" key="1">
    <citation type="submission" date="2017-08" db="EMBL/GenBank/DDBJ databases">
        <title>Harnessing the power of phylogenomics to disentangle the directionality and signatures of interkingdom host jumping in the parasitic fungal genus Tolypocladium.</title>
        <authorList>
            <person name="Quandt C.A."/>
            <person name="Patterson W."/>
            <person name="Spatafora J.W."/>
        </authorList>
    </citation>
    <scope>NUCLEOTIDE SEQUENCE [LARGE SCALE GENOMIC DNA]</scope>
    <source>
        <strain evidence="4 5">CBS 113982</strain>
    </source>
</reference>
<feature type="chain" id="PRO_5014360825" description="Lpxtg-domain-containing protein" evidence="3">
    <location>
        <begin position="22"/>
        <end position="438"/>
    </location>
</feature>
<dbReference type="Proteomes" id="UP000236621">
    <property type="component" value="Unassembled WGS sequence"/>
</dbReference>
<keyword evidence="3" id="KW-0732">Signal</keyword>
<keyword evidence="2" id="KW-0812">Transmembrane</keyword>
<organism evidence="4 5">
    <name type="scientific">Tolypocladium capitatum</name>
    <dbReference type="NCBI Taxonomy" id="45235"/>
    <lineage>
        <taxon>Eukaryota</taxon>
        <taxon>Fungi</taxon>
        <taxon>Dikarya</taxon>
        <taxon>Ascomycota</taxon>
        <taxon>Pezizomycotina</taxon>
        <taxon>Sordariomycetes</taxon>
        <taxon>Hypocreomycetidae</taxon>
        <taxon>Hypocreales</taxon>
        <taxon>Ophiocordycipitaceae</taxon>
        <taxon>Tolypocladium</taxon>
    </lineage>
</organism>
<evidence type="ECO:0000256" key="3">
    <source>
        <dbReference type="SAM" id="SignalP"/>
    </source>
</evidence>
<feature type="region of interest" description="Disordered" evidence="1">
    <location>
        <begin position="261"/>
        <end position="345"/>
    </location>
</feature>
<comment type="caution">
    <text evidence="4">The sequence shown here is derived from an EMBL/GenBank/DDBJ whole genome shotgun (WGS) entry which is preliminary data.</text>
</comment>
<evidence type="ECO:0000313" key="5">
    <source>
        <dbReference type="Proteomes" id="UP000236621"/>
    </source>
</evidence>
<evidence type="ECO:0000256" key="2">
    <source>
        <dbReference type="SAM" id="Phobius"/>
    </source>
</evidence>
<name>A0A2K3Q8K2_9HYPO</name>